<protein>
    <submittedName>
        <fullName evidence="1">Class I SAM-dependent methyltransferase</fullName>
    </submittedName>
</protein>
<dbReference type="SUPFAM" id="SSF53335">
    <property type="entry name" value="S-adenosyl-L-methionine-dependent methyltransferases"/>
    <property type="match status" value="1"/>
</dbReference>
<dbReference type="PANTHER" id="PTHR43861:SF6">
    <property type="entry name" value="METHYLTRANSFERASE TYPE 11"/>
    <property type="match status" value="1"/>
</dbReference>
<gene>
    <name evidence="1" type="ORF">E2605_03965</name>
</gene>
<dbReference type="Proteomes" id="UP000297861">
    <property type="component" value="Unassembled WGS sequence"/>
</dbReference>
<dbReference type="CDD" id="cd02440">
    <property type="entry name" value="AdoMet_MTases"/>
    <property type="match status" value="1"/>
</dbReference>
<dbReference type="PANTHER" id="PTHR43861">
    <property type="entry name" value="TRANS-ACONITATE 2-METHYLTRANSFERASE-RELATED"/>
    <property type="match status" value="1"/>
</dbReference>
<accession>A0A4Y8L8F6</accession>
<keyword evidence="1" id="KW-0808">Transferase</keyword>
<sequence length="298" mass="34155">MNTIHIEFCPVCANRKCSGMFECKDHLVTNEVFSVFKCPECGFAFTQDFPAESEIGIYYDAPEYISHTDSHKGIINSLYHQARKIALRSKTGFVSRYAPASTGTLLDIGCGTGYFLNAMRQKKWVVTGIEKSEQTRIYAHDKFGLNIQDSDYLFDIPANTKDVITLWHVLEHLEKLNETMESLHRILKDNGTLFIALPNKESADACYYKENWAAYDVPRHLWHFSPADFELFANKHNFELIRTKGMPFDPFYISMLSEKNNGSKTSSISGLFKGGWFFLQSLFNLNKNSSLVYILKKK</sequence>
<name>A0A4Y8L8F6_9BACT</name>
<evidence type="ECO:0000313" key="2">
    <source>
        <dbReference type="Proteomes" id="UP000297861"/>
    </source>
</evidence>
<organism evidence="1 2">
    <name type="scientific">Dysgonomonas capnocytophagoides</name>
    <dbReference type="NCBI Taxonomy" id="45254"/>
    <lineage>
        <taxon>Bacteria</taxon>
        <taxon>Pseudomonadati</taxon>
        <taxon>Bacteroidota</taxon>
        <taxon>Bacteroidia</taxon>
        <taxon>Bacteroidales</taxon>
        <taxon>Dysgonomonadaceae</taxon>
        <taxon>Dysgonomonas</taxon>
    </lineage>
</organism>
<reference evidence="1 2" key="1">
    <citation type="submission" date="2019-03" db="EMBL/GenBank/DDBJ databases">
        <title>San Antonio Military Medical Center submission to MRSN (WRAIR), pending publication.</title>
        <authorList>
            <person name="Blyth D.M."/>
            <person name="Mccarthy S.L."/>
            <person name="Schall S.E."/>
            <person name="Stam J.A."/>
            <person name="Ong A.C."/>
            <person name="Mcgann P.T."/>
        </authorList>
    </citation>
    <scope>NUCLEOTIDE SEQUENCE [LARGE SCALE GENOMIC DNA]</scope>
    <source>
        <strain evidence="1 2">MRSN571793</strain>
    </source>
</reference>
<dbReference type="InterPro" id="IPR029063">
    <property type="entry name" value="SAM-dependent_MTases_sf"/>
</dbReference>
<comment type="caution">
    <text evidence="1">The sequence shown here is derived from an EMBL/GenBank/DDBJ whole genome shotgun (WGS) entry which is preliminary data.</text>
</comment>
<keyword evidence="2" id="KW-1185">Reference proteome</keyword>
<dbReference type="OrthoDB" id="2370471at2"/>
<dbReference type="AlphaFoldDB" id="A0A4Y8L8F6"/>
<dbReference type="STRING" id="1121485.GCA_000426485_03337"/>
<evidence type="ECO:0000313" key="1">
    <source>
        <dbReference type="EMBL" id="TFD97782.1"/>
    </source>
</evidence>
<keyword evidence="1" id="KW-0489">Methyltransferase</keyword>
<dbReference type="Pfam" id="PF13489">
    <property type="entry name" value="Methyltransf_23"/>
    <property type="match status" value="1"/>
</dbReference>
<dbReference type="GO" id="GO:0032259">
    <property type="term" value="P:methylation"/>
    <property type="evidence" value="ECO:0007669"/>
    <property type="project" value="UniProtKB-KW"/>
</dbReference>
<dbReference type="Gene3D" id="3.40.50.150">
    <property type="entry name" value="Vaccinia Virus protein VP39"/>
    <property type="match status" value="1"/>
</dbReference>
<dbReference type="GO" id="GO:0008168">
    <property type="term" value="F:methyltransferase activity"/>
    <property type="evidence" value="ECO:0007669"/>
    <property type="project" value="UniProtKB-KW"/>
</dbReference>
<proteinExistence type="predicted"/>
<dbReference type="EMBL" id="SOML01000002">
    <property type="protein sequence ID" value="TFD97782.1"/>
    <property type="molecule type" value="Genomic_DNA"/>
</dbReference>